<dbReference type="Proteomes" id="UP001153069">
    <property type="component" value="Unassembled WGS sequence"/>
</dbReference>
<name>A0A9N8HAP9_9STRA</name>
<gene>
    <name evidence="5" type="ORF">SEMRO_233_G094130.1</name>
</gene>
<reference evidence="5" key="1">
    <citation type="submission" date="2020-06" db="EMBL/GenBank/DDBJ databases">
        <authorList>
            <consortium name="Plant Systems Biology data submission"/>
        </authorList>
    </citation>
    <scope>NUCLEOTIDE SEQUENCE</scope>
    <source>
        <strain evidence="5">D6</strain>
    </source>
</reference>
<dbReference type="PROSITE" id="PS51085">
    <property type="entry name" value="2FE2S_FER_2"/>
    <property type="match status" value="1"/>
</dbReference>
<dbReference type="InterPro" id="IPR012675">
    <property type="entry name" value="Beta-grasp_dom_sf"/>
</dbReference>
<keyword evidence="1" id="KW-0001">2Fe-2S</keyword>
<sequence>MLSNNQRILIVAMMMLIGKASAFVSVPTPSTALPISTRSNGPSKVPVDTQLDLFGNGGFSFGSSASASATKEKPKQRVVTVNGKPVPSARTGQKILAVAKRARVNIPTYCKRGACGTCTCYLNGVKVHACMEPLPAGRAEIQTM</sequence>
<keyword evidence="1" id="KW-0479">Metal-binding</keyword>
<dbReference type="Pfam" id="PF00111">
    <property type="entry name" value="Fer2"/>
    <property type="match status" value="1"/>
</dbReference>
<evidence type="ECO:0000256" key="2">
    <source>
        <dbReference type="ARBA" id="ARBA00023014"/>
    </source>
</evidence>
<feature type="chain" id="PRO_5040326184" description="2Fe-2S ferredoxin-type domain-containing protein" evidence="3">
    <location>
        <begin position="23"/>
        <end position="144"/>
    </location>
</feature>
<feature type="signal peptide" evidence="3">
    <location>
        <begin position="1"/>
        <end position="22"/>
    </location>
</feature>
<dbReference type="SUPFAM" id="SSF54292">
    <property type="entry name" value="2Fe-2S ferredoxin-like"/>
    <property type="match status" value="1"/>
</dbReference>
<feature type="domain" description="2Fe-2S ferredoxin-type" evidence="4">
    <location>
        <begin position="77"/>
        <end position="144"/>
    </location>
</feature>
<keyword evidence="2" id="KW-0411">Iron-sulfur</keyword>
<organism evidence="5 6">
    <name type="scientific">Seminavis robusta</name>
    <dbReference type="NCBI Taxonomy" id="568900"/>
    <lineage>
        <taxon>Eukaryota</taxon>
        <taxon>Sar</taxon>
        <taxon>Stramenopiles</taxon>
        <taxon>Ochrophyta</taxon>
        <taxon>Bacillariophyta</taxon>
        <taxon>Bacillariophyceae</taxon>
        <taxon>Bacillariophycidae</taxon>
        <taxon>Naviculales</taxon>
        <taxon>Naviculaceae</taxon>
        <taxon>Seminavis</taxon>
    </lineage>
</organism>
<dbReference type="GO" id="GO:0051537">
    <property type="term" value="F:2 iron, 2 sulfur cluster binding"/>
    <property type="evidence" value="ECO:0007669"/>
    <property type="project" value="UniProtKB-KW"/>
</dbReference>
<accession>A0A9N8HAP9</accession>
<dbReference type="InterPro" id="IPR006058">
    <property type="entry name" value="2Fe2S_fd_BS"/>
</dbReference>
<dbReference type="PROSITE" id="PS00197">
    <property type="entry name" value="2FE2S_FER_1"/>
    <property type="match status" value="1"/>
</dbReference>
<keyword evidence="1" id="KW-0408">Iron</keyword>
<evidence type="ECO:0000313" key="6">
    <source>
        <dbReference type="Proteomes" id="UP001153069"/>
    </source>
</evidence>
<evidence type="ECO:0000313" key="5">
    <source>
        <dbReference type="EMBL" id="CAB9505495.1"/>
    </source>
</evidence>
<evidence type="ECO:0000259" key="4">
    <source>
        <dbReference type="PROSITE" id="PS51085"/>
    </source>
</evidence>
<dbReference type="InterPro" id="IPR036010">
    <property type="entry name" value="2Fe-2S_ferredoxin-like_sf"/>
</dbReference>
<dbReference type="Gene3D" id="3.10.20.30">
    <property type="match status" value="1"/>
</dbReference>
<protein>
    <recommendedName>
        <fullName evidence="4">2Fe-2S ferredoxin-type domain-containing protein</fullName>
    </recommendedName>
</protein>
<comment type="caution">
    <text evidence="5">The sequence shown here is derived from an EMBL/GenBank/DDBJ whole genome shotgun (WGS) entry which is preliminary data.</text>
</comment>
<proteinExistence type="predicted"/>
<evidence type="ECO:0000256" key="3">
    <source>
        <dbReference type="SAM" id="SignalP"/>
    </source>
</evidence>
<dbReference type="EMBL" id="CAICTM010000232">
    <property type="protein sequence ID" value="CAB9505495.1"/>
    <property type="molecule type" value="Genomic_DNA"/>
</dbReference>
<keyword evidence="6" id="KW-1185">Reference proteome</keyword>
<dbReference type="AlphaFoldDB" id="A0A9N8HAP9"/>
<evidence type="ECO:0000256" key="1">
    <source>
        <dbReference type="ARBA" id="ARBA00022714"/>
    </source>
</evidence>
<dbReference type="InterPro" id="IPR001041">
    <property type="entry name" value="2Fe-2S_ferredoxin-type"/>
</dbReference>
<dbReference type="CDD" id="cd00207">
    <property type="entry name" value="fer2"/>
    <property type="match status" value="1"/>
</dbReference>
<keyword evidence="3" id="KW-0732">Signal</keyword>